<accession>G4YZ09</accession>
<sequence length="340" mass="37387">MSNSPTPASCPGAQRGYVVRLVCPHELDDGAWDGPIYVRLQEPRCLQPGDSIDLLPARVRHLAPANLNDLASTAVVIPSSRLTRPAEDLSSELRDRPLLLLFRFVRFASCYMAPSTDSPRYHYVEVNLEAHRVGQVVAYRLTAGLHFSSPTGESLQLACAYVCGVAICHEATDPAVHVLLPSDQAWSSRITRDEFVIGWCHGSPASSRPTRRLRRFRARWNELVLPGATDVELRQVLHEAFVPPGSDSRVDFGTEPIRIVTEFGRVIVVNPLLYARTWVGPSRASPRLDADFDTDDESPSEVLAVGLSQGRPLPRDIPAIARSTELADPGFVHGIHPTSP</sequence>
<gene>
    <name evidence="1" type="ORF">PHYSODRAFT_263396</name>
</gene>
<keyword evidence="2" id="KW-1185">Reference proteome</keyword>
<dbReference type="RefSeq" id="XP_009518578.1">
    <property type="nucleotide sequence ID" value="XM_009520283.1"/>
</dbReference>
<name>G4YZ09_PHYSP</name>
<organism evidence="1 2">
    <name type="scientific">Phytophthora sojae (strain P6497)</name>
    <name type="common">Soybean stem and root rot agent</name>
    <name type="synonym">Phytophthora megasperma f. sp. glycines</name>
    <dbReference type="NCBI Taxonomy" id="1094619"/>
    <lineage>
        <taxon>Eukaryota</taxon>
        <taxon>Sar</taxon>
        <taxon>Stramenopiles</taxon>
        <taxon>Oomycota</taxon>
        <taxon>Peronosporomycetes</taxon>
        <taxon>Peronosporales</taxon>
        <taxon>Peronosporaceae</taxon>
        <taxon>Phytophthora</taxon>
    </lineage>
</organism>
<proteinExistence type="predicted"/>
<reference evidence="1 2" key="1">
    <citation type="journal article" date="2006" name="Science">
        <title>Phytophthora genome sequences uncover evolutionary origins and mechanisms of pathogenesis.</title>
        <authorList>
            <person name="Tyler B.M."/>
            <person name="Tripathy S."/>
            <person name="Zhang X."/>
            <person name="Dehal P."/>
            <person name="Jiang R.H."/>
            <person name="Aerts A."/>
            <person name="Arredondo F.D."/>
            <person name="Baxter L."/>
            <person name="Bensasson D."/>
            <person name="Beynon J.L."/>
            <person name="Chapman J."/>
            <person name="Damasceno C.M."/>
            <person name="Dorrance A.E."/>
            <person name="Dou D."/>
            <person name="Dickerman A.W."/>
            <person name="Dubchak I.L."/>
            <person name="Garbelotto M."/>
            <person name="Gijzen M."/>
            <person name="Gordon S.G."/>
            <person name="Govers F."/>
            <person name="Grunwald N.J."/>
            <person name="Huang W."/>
            <person name="Ivors K.L."/>
            <person name="Jones R.W."/>
            <person name="Kamoun S."/>
            <person name="Krampis K."/>
            <person name="Lamour K.H."/>
            <person name="Lee M.K."/>
            <person name="McDonald W.H."/>
            <person name="Medina M."/>
            <person name="Meijer H.J."/>
            <person name="Nordberg E.K."/>
            <person name="Maclean D.J."/>
            <person name="Ospina-Giraldo M.D."/>
            <person name="Morris P.F."/>
            <person name="Phuntumart V."/>
            <person name="Putnam N.H."/>
            <person name="Rash S."/>
            <person name="Rose J.K."/>
            <person name="Sakihama Y."/>
            <person name="Salamov A.A."/>
            <person name="Savidor A."/>
            <person name="Scheuring C.F."/>
            <person name="Smith B.M."/>
            <person name="Sobral B.W."/>
            <person name="Terry A."/>
            <person name="Torto-Alalibo T.A."/>
            <person name="Win J."/>
            <person name="Xu Z."/>
            <person name="Zhang H."/>
            <person name="Grigoriev I.V."/>
            <person name="Rokhsar D.S."/>
            <person name="Boore J.L."/>
        </authorList>
    </citation>
    <scope>NUCLEOTIDE SEQUENCE [LARGE SCALE GENOMIC DNA]</scope>
    <source>
        <strain evidence="1 2">P6497</strain>
    </source>
</reference>
<evidence type="ECO:0000313" key="2">
    <source>
        <dbReference type="Proteomes" id="UP000002640"/>
    </source>
</evidence>
<dbReference type="InParanoid" id="G4YZ09"/>
<dbReference type="Proteomes" id="UP000002640">
    <property type="component" value="Unassembled WGS sequence"/>
</dbReference>
<protein>
    <submittedName>
        <fullName evidence="1">Uncharacterized protein</fullName>
    </submittedName>
</protein>
<dbReference type="KEGG" id="psoj:PHYSODRAFT_263396"/>
<dbReference type="AlphaFoldDB" id="G4YZ09"/>
<dbReference type="EMBL" id="JH159152">
    <property type="protein sequence ID" value="EGZ23290.1"/>
    <property type="molecule type" value="Genomic_DNA"/>
</dbReference>
<dbReference type="GeneID" id="20639496"/>
<dbReference type="OMA" id="ICHEATD"/>
<evidence type="ECO:0000313" key="1">
    <source>
        <dbReference type="EMBL" id="EGZ23290.1"/>
    </source>
</evidence>